<proteinExistence type="inferred from homology"/>
<evidence type="ECO:0000313" key="17">
    <source>
        <dbReference type="Proteomes" id="UP000094455"/>
    </source>
</evidence>
<keyword evidence="7" id="KW-0862">Zinc</keyword>
<dbReference type="Gene3D" id="1.10.20.10">
    <property type="entry name" value="Histone, subunit A"/>
    <property type="match status" value="1"/>
</dbReference>
<dbReference type="RefSeq" id="XP_019019125.1">
    <property type="nucleotide sequence ID" value="XM_019162187.1"/>
</dbReference>
<dbReference type="InterPro" id="IPR032458">
    <property type="entry name" value="Histone_H2A_CS"/>
</dbReference>
<evidence type="ECO:0000256" key="4">
    <source>
        <dbReference type="ARBA" id="ARBA00022454"/>
    </source>
</evidence>
<name>A0A1E3NPP6_9ASCO</name>
<evidence type="ECO:0000256" key="14">
    <source>
        <dbReference type="SAM" id="MobiDB-lite"/>
    </source>
</evidence>
<evidence type="ECO:0000256" key="9">
    <source>
        <dbReference type="ARBA" id="ARBA00023125"/>
    </source>
</evidence>
<dbReference type="Pfam" id="PF16211">
    <property type="entry name" value="Histone_H2A_C"/>
    <property type="match status" value="1"/>
</dbReference>
<evidence type="ECO:0000256" key="7">
    <source>
        <dbReference type="ARBA" id="ARBA00022833"/>
    </source>
</evidence>
<dbReference type="Proteomes" id="UP000094455">
    <property type="component" value="Unassembled WGS sequence"/>
</dbReference>
<dbReference type="InterPro" id="IPR013087">
    <property type="entry name" value="Znf_C2H2_type"/>
</dbReference>
<keyword evidence="6 13" id="KW-0863">Zinc-finger</keyword>
<feature type="domain" description="C2H2-type" evidence="15">
    <location>
        <begin position="8"/>
        <end position="38"/>
    </location>
</feature>
<dbReference type="Pfam" id="PF00096">
    <property type="entry name" value="zf-C2H2"/>
    <property type="match status" value="2"/>
</dbReference>
<dbReference type="InterPro" id="IPR002119">
    <property type="entry name" value="Histone_H2A"/>
</dbReference>
<keyword evidence="9" id="KW-0238">DNA-binding</keyword>
<feature type="compositionally biased region" description="Low complexity" evidence="14">
    <location>
        <begin position="135"/>
        <end position="159"/>
    </location>
</feature>
<feature type="non-terminal residue" evidence="16">
    <location>
        <position position="303"/>
    </location>
</feature>
<evidence type="ECO:0000256" key="12">
    <source>
        <dbReference type="ARBA" id="ARBA00040236"/>
    </source>
</evidence>
<dbReference type="GO" id="GO:0005634">
    <property type="term" value="C:nucleus"/>
    <property type="evidence" value="ECO:0007669"/>
    <property type="project" value="UniProtKB-SubCell"/>
</dbReference>
<dbReference type="STRING" id="763406.A0A1E3NPP6"/>
<keyword evidence="11" id="KW-0544">Nucleosome core</keyword>
<dbReference type="PROSITE" id="PS50157">
    <property type="entry name" value="ZINC_FINGER_C2H2_2"/>
    <property type="match status" value="2"/>
</dbReference>
<evidence type="ECO:0000256" key="6">
    <source>
        <dbReference type="ARBA" id="ARBA00022771"/>
    </source>
</evidence>
<dbReference type="GO" id="GO:0030527">
    <property type="term" value="F:structural constituent of chromatin"/>
    <property type="evidence" value="ECO:0007669"/>
    <property type="project" value="InterPro"/>
</dbReference>
<evidence type="ECO:0000256" key="8">
    <source>
        <dbReference type="ARBA" id="ARBA00022990"/>
    </source>
</evidence>
<keyword evidence="8" id="KW-0007">Acetylation</keyword>
<keyword evidence="5" id="KW-0479">Metal-binding</keyword>
<dbReference type="InterPro" id="IPR009072">
    <property type="entry name" value="Histone-fold"/>
</dbReference>
<feature type="non-terminal residue" evidence="16">
    <location>
        <position position="1"/>
    </location>
</feature>
<dbReference type="InterPro" id="IPR007125">
    <property type="entry name" value="H2A/H2B/H3"/>
</dbReference>
<dbReference type="Gene3D" id="3.30.160.60">
    <property type="entry name" value="Classic Zinc Finger"/>
    <property type="match status" value="2"/>
</dbReference>
<feature type="compositionally biased region" description="Low complexity" evidence="14">
    <location>
        <begin position="88"/>
        <end position="97"/>
    </location>
</feature>
<accession>A0A1E3NPP6</accession>
<feature type="compositionally biased region" description="Polar residues" evidence="14">
    <location>
        <begin position="64"/>
        <end position="74"/>
    </location>
</feature>
<evidence type="ECO:0000313" key="16">
    <source>
        <dbReference type="EMBL" id="ODQ48012.1"/>
    </source>
</evidence>
<keyword evidence="10" id="KW-0539">Nucleus</keyword>
<dbReference type="SUPFAM" id="SSF57667">
    <property type="entry name" value="beta-beta-alpha zinc fingers"/>
    <property type="match status" value="1"/>
</dbReference>
<dbReference type="GO" id="GO:0003677">
    <property type="term" value="F:DNA binding"/>
    <property type="evidence" value="ECO:0007669"/>
    <property type="project" value="UniProtKB-KW"/>
</dbReference>
<dbReference type="EMBL" id="KV454002">
    <property type="protein sequence ID" value="ODQ48012.1"/>
    <property type="molecule type" value="Genomic_DNA"/>
</dbReference>
<organism evidence="16 17">
    <name type="scientific">Pichia membranifaciens NRRL Y-2026</name>
    <dbReference type="NCBI Taxonomy" id="763406"/>
    <lineage>
        <taxon>Eukaryota</taxon>
        <taxon>Fungi</taxon>
        <taxon>Dikarya</taxon>
        <taxon>Ascomycota</taxon>
        <taxon>Saccharomycotina</taxon>
        <taxon>Pichiomycetes</taxon>
        <taxon>Pichiales</taxon>
        <taxon>Pichiaceae</taxon>
        <taxon>Pichia</taxon>
    </lineage>
</organism>
<sequence>KKSKGKLFQCTGYPGCSMIFTRSEHLARHIRKHTGERPFQCDFCFKKFSRLDNLRQHKQTVHQFQMSNGASNTVPGGHRAAETGGSGTPTNSNSGTPLTNSMLPPPRRNSLLQSRGYSEFRPTSSNKPVPIIIENADSSAPGSSSSSSVSSAKNNSNFSGKILNHHHRGNNAIITPSTGTGKSGAKDGHLKSQSHSARAGLQFPVGRIKRYLKRTAQNKIRVGSKSAIYLAAVLEYLTAEVLELAGNAAKDLKVKRITPRHLQLAIRGDEELDTLIKATIAYGGVLPHINKALLLKVEKGKNR</sequence>
<feature type="region of interest" description="Disordered" evidence="14">
    <location>
        <begin position="64"/>
        <end position="196"/>
    </location>
</feature>
<evidence type="ECO:0000259" key="15">
    <source>
        <dbReference type="PROSITE" id="PS50157"/>
    </source>
</evidence>
<dbReference type="GO" id="GO:0000786">
    <property type="term" value="C:nucleosome"/>
    <property type="evidence" value="ECO:0007669"/>
    <property type="project" value="UniProtKB-KW"/>
</dbReference>
<keyword evidence="4" id="KW-0158">Chromosome</keyword>
<dbReference type="GO" id="GO:0006338">
    <property type="term" value="P:chromatin remodeling"/>
    <property type="evidence" value="ECO:0007669"/>
    <property type="project" value="UniProtKB-ARBA"/>
</dbReference>
<dbReference type="InterPro" id="IPR032454">
    <property type="entry name" value="Histone_H2A_C"/>
</dbReference>
<dbReference type="AlphaFoldDB" id="A0A1E3NPP6"/>
<evidence type="ECO:0000256" key="11">
    <source>
        <dbReference type="ARBA" id="ARBA00023269"/>
    </source>
</evidence>
<evidence type="ECO:0000256" key="2">
    <source>
        <dbReference type="ARBA" id="ARBA00004286"/>
    </source>
</evidence>
<comment type="similarity">
    <text evidence="3">Belongs to the histone H2A family.</text>
</comment>
<evidence type="ECO:0000256" key="1">
    <source>
        <dbReference type="ARBA" id="ARBA00004123"/>
    </source>
</evidence>
<feature type="compositionally biased region" description="Polar residues" evidence="14">
    <location>
        <begin position="110"/>
        <end position="127"/>
    </location>
</feature>
<protein>
    <recommendedName>
        <fullName evidence="12">Histone H2A.Z</fullName>
    </recommendedName>
</protein>
<dbReference type="SUPFAM" id="SSF47113">
    <property type="entry name" value="Histone-fold"/>
    <property type="match status" value="1"/>
</dbReference>
<dbReference type="GeneID" id="30178874"/>
<dbReference type="CDD" id="cd00074">
    <property type="entry name" value="HFD_H2A"/>
    <property type="match status" value="1"/>
</dbReference>
<dbReference type="SMART" id="SM00355">
    <property type="entry name" value="ZnF_C2H2"/>
    <property type="match status" value="2"/>
</dbReference>
<reference evidence="16 17" key="1">
    <citation type="journal article" date="2016" name="Proc. Natl. Acad. Sci. U.S.A.">
        <title>Comparative genomics of biotechnologically important yeasts.</title>
        <authorList>
            <person name="Riley R."/>
            <person name="Haridas S."/>
            <person name="Wolfe K.H."/>
            <person name="Lopes M.R."/>
            <person name="Hittinger C.T."/>
            <person name="Goeker M."/>
            <person name="Salamov A.A."/>
            <person name="Wisecaver J.H."/>
            <person name="Long T.M."/>
            <person name="Calvey C.H."/>
            <person name="Aerts A.L."/>
            <person name="Barry K.W."/>
            <person name="Choi C."/>
            <person name="Clum A."/>
            <person name="Coughlan A.Y."/>
            <person name="Deshpande S."/>
            <person name="Douglass A.P."/>
            <person name="Hanson S.J."/>
            <person name="Klenk H.-P."/>
            <person name="LaButti K.M."/>
            <person name="Lapidus A."/>
            <person name="Lindquist E.A."/>
            <person name="Lipzen A.M."/>
            <person name="Meier-Kolthoff J.P."/>
            <person name="Ohm R.A."/>
            <person name="Otillar R.P."/>
            <person name="Pangilinan J.L."/>
            <person name="Peng Y."/>
            <person name="Rokas A."/>
            <person name="Rosa C.A."/>
            <person name="Scheuner C."/>
            <person name="Sibirny A.A."/>
            <person name="Slot J.C."/>
            <person name="Stielow J.B."/>
            <person name="Sun H."/>
            <person name="Kurtzman C.P."/>
            <person name="Blackwell M."/>
            <person name="Grigoriev I.V."/>
            <person name="Jeffries T.W."/>
        </authorList>
    </citation>
    <scope>NUCLEOTIDE SEQUENCE [LARGE SCALE GENOMIC DNA]</scope>
    <source>
        <strain evidence="16 17">NRRL Y-2026</strain>
    </source>
</reference>
<dbReference type="Pfam" id="PF00125">
    <property type="entry name" value="Histone"/>
    <property type="match status" value="1"/>
</dbReference>
<dbReference type="GO" id="GO:0046982">
    <property type="term" value="F:protein heterodimerization activity"/>
    <property type="evidence" value="ECO:0007669"/>
    <property type="project" value="InterPro"/>
</dbReference>
<dbReference type="PROSITE" id="PS00028">
    <property type="entry name" value="ZINC_FINGER_C2H2_1"/>
    <property type="match status" value="1"/>
</dbReference>
<dbReference type="SMART" id="SM00414">
    <property type="entry name" value="H2A"/>
    <property type="match status" value="1"/>
</dbReference>
<comment type="subcellular location">
    <subcellularLocation>
        <location evidence="2">Chromosome</location>
    </subcellularLocation>
    <subcellularLocation>
        <location evidence="1">Nucleus</location>
    </subcellularLocation>
</comment>
<dbReference type="InterPro" id="IPR036236">
    <property type="entry name" value="Znf_C2H2_sf"/>
</dbReference>
<keyword evidence="17" id="KW-1185">Reference proteome</keyword>
<dbReference type="GO" id="GO:0008270">
    <property type="term" value="F:zinc ion binding"/>
    <property type="evidence" value="ECO:0007669"/>
    <property type="project" value="UniProtKB-KW"/>
</dbReference>
<feature type="domain" description="C2H2-type" evidence="15">
    <location>
        <begin position="39"/>
        <end position="67"/>
    </location>
</feature>
<dbReference type="OrthoDB" id="9421954at2759"/>
<dbReference type="PROSITE" id="PS00046">
    <property type="entry name" value="HISTONE_H2A"/>
    <property type="match status" value="1"/>
</dbReference>
<evidence type="ECO:0000256" key="5">
    <source>
        <dbReference type="ARBA" id="ARBA00022723"/>
    </source>
</evidence>
<gene>
    <name evidence="16" type="ORF">PICMEDRAFT_21160</name>
</gene>
<evidence type="ECO:0000256" key="10">
    <source>
        <dbReference type="ARBA" id="ARBA00023242"/>
    </source>
</evidence>
<evidence type="ECO:0000256" key="3">
    <source>
        <dbReference type="ARBA" id="ARBA00010691"/>
    </source>
</evidence>
<dbReference type="PRINTS" id="PR00620">
    <property type="entry name" value="HISTONEH2A"/>
</dbReference>
<dbReference type="GO" id="GO:0000791">
    <property type="term" value="C:euchromatin"/>
    <property type="evidence" value="ECO:0007669"/>
    <property type="project" value="UniProtKB-ARBA"/>
</dbReference>
<dbReference type="FunFam" id="3.30.160.60:FF:002343">
    <property type="entry name" value="Zinc finger protein 33A"/>
    <property type="match status" value="1"/>
</dbReference>
<dbReference type="FunFam" id="1.10.20.10:FF:000021">
    <property type="entry name" value="Histone H2A"/>
    <property type="match status" value="1"/>
</dbReference>
<dbReference type="PANTHER" id="PTHR23430">
    <property type="entry name" value="HISTONE H2A"/>
    <property type="match status" value="1"/>
</dbReference>
<evidence type="ECO:0000256" key="13">
    <source>
        <dbReference type="PROSITE-ProRule" id="PRU00042"/>
    </source>
</evidence>